<keyword evidence="4" id="KW-1185">Reference proteome</keyword>
<organism evidence="3 4">
    <name type="scientific">Spiribacter salilacus</name>
    <dbReference type="NCBI Taxonomy" id="2664894"/>
    <lineage>
        <taxon>Bacteria</taxon>
        <taxon>Pseudomonadati</taxon>
        <taxon>Pseudomonadota</taxon>
        <taxon>Gammaproteobacteria</taxon>
        <taxon>Chromatiales</taxon>
        <taxon>Ectothiorhodospiraceae</taxon>
        <taxon>Spiribacter</taxon>
    </lineage>
</organism>
<dbReference type="EMBL" id="WJPP01000009">
    <property type="protein sequence ID" value="MRH79160.1"/>
    <property type="molecule type" value="Genomic_DNA"/>
</dbReference>
<dbReference type="SUPFAM" id="SSF52540">
    <property type="entry name" value="P-loop containing nucleoside triphosphate hydrolases"/>
    <property type="match status" value="1"/>
</dbReference>
<dbReference type="PANTHER" id="PTHR43566">
    <property type="entry name" value="CONSERVED PROTEIN"/>
    <property type="match status" value="1"/>
</dbReference>
<dbReference type="InterPro" id="IPR025420">
    <property type="entry name" value="DUF4143"/>
</dbReference>
<protein>
    <submittedName>
        <fullName evidence="3">DUF4143 domain-containing protein</fullName>
    </submittedName>
</protein>
<dbReference type="Proteomes" id="UP000433788">
    <property type="component" value="Unassembled WGS sequence"/>
</dbReference>
<dbReference type="InterPro" id="IPR027417">
    <property type="entry name" value="P-loop_NTPase"/>
</dbReference>
<dbReference type="InterPro" id="IPR041682">
    <property type="entry name" value="AAA_14"/>
</dbReference>
<dbReference type="AlphaFoldDB" id="A0A6N7QUA6"/>
<dbReference type="Gene3D" id="3.40.50.300">
    <property type="entry name" value="P-loop containing nucleotide triphosphate hydrolases"/>
    <property type="match status" value="1"/>
</dbReference>
<proteinExistence type="predicted"/>
<evidence type="ECO:0000259" key="1">
    <source>
        <dbReference type="Pfam" id="PF13173"/>
    </source>
</evidence>
<dbReference type="RefSeq" id="WP_153720210.1">
    <property type="nucleotide sequence ID" value="NZ_WJPP01000009.1"/>
</dbReference>
<sequence>MYRFAEHWFRQLLAASPIVSVTGPRQSGKTTLARWMAKQTGRPYLSLENLGLRALAKENPTQFLAQLKNGAILDEVQRVPALMPYLESNLELLPFSRSELAREKKAPSSLENTLLTGGYPPLFNKKTNRQQWFADYLATFVERDLQQWLVVQNIDLFYRFVYRCARQNGQLLHLSSLAEDCGITRNTVRAWISVLEASYLVRRLPPHHAYFKKRTIKAQKLYFSDTGLLCWLLDIHTPEQLLAHPLYKKIFEAWVISEYRKNALNKGTRPAFYFWRDTNGNQIDLIIDKCSHINPVQINPTRDLHKGLFTVISRWMRRSGPMAQFPTLIYGGNLNALRHGVNVRGWQKIR</sequence>
<feature type="domain" description="DUF4143" evidence="2">
    <location>
        <begin position="142"/>
        <end position="298"/>
    </location>
</feature>
<name>A0A6N7QUA6_9GAMM</name>
<evidence type="ECO:0000259" key="2">
    <source>
        <dbReference type="Pfam" id="PF13635"/>
    </source>
</evidence>
<gene>
    <name evidence="3" type="ORF">GH984_10670</name>
</gene>
<dbReference type="Pfam" id="PF13635">
    <property type="entry name" value="DUF4143"/>
    <property type="match status" value="1"/>
</dbReference>
<reference evidence="3 4" key="1">
    <citation type="submission" date="2019-11" db="EMBL/GenBank/DDBJ databases">
        <authorList>
            <person name="Zhang X.Y."/>
        </authorList>
    </citation>
    <scope>NUCLEOTIDE SEQUENCE [LARGE SCALE GENOMIC DNA]</scope>
    <source>
        <strain evidence="3 4">C176</strain>
    </source>
</reference>
<evidence type="ECO:0000313" key="3">
    <source>
        <dbReference type="EMBL" id="MRH79160.1"/>
    </source>
</evidence>
<dbReference type="PANTHER" id="PTHR43566:SF2">
    <property type="entry name" value="DUF4143 DOMAIN-CONTAINING PROTEIN"/>
    <property type="match status" value="1"/>
</dbReference>
<feature type="domain" description="AAA" evidence="1">
    <location>
        <begin position="17"/>
        <end position="89"/>
    </location>
</feature>
<dbReference type="Pfam" id="PF13173">
    <property type="entry name" value="AAA_14"/>
    <property type="match status" value="1"/>
</dbReference>
<comment type="caution">
    <text evidence="3">The sequence shown here is derived from an EMBL/GenBank/DDBJ whole genome shotgun (WGS) entry which is preliminary data.</text>
</comment>
<accession>A0A6N7QUA6</accession>
<evidence type="ECO:0000313" key="4">
    <source>
        <dbReference type="Proteomes" id="UP000433788"/>
    </source>
</evidence>